<dbReference type="FunFam" id="3.30.930.10:FF:000095">
    <property type="entry name" value="Phenylalanine--tRNA ligase alpha subunit"/>
    <property type="match status" value="1"/>
</dbReference>
<evidence type="ECO:0000256" key="2">
    <source>
        <dbReference type="ARBA" id="ARBA00006703"/>
    </source>
</evidence>
<dbReference type="GO" id="GO:0046872">
    <property type="term" value="F:metal ion binding"/>
    <property type="evidence" value="ECO:0007669"/>
    <property type="project" value="UniProtKB-KW"/>
</dbReference>
<comment type="similarity">
    <text evidence="2">Belongs to the class-II aminoacyl-tRNA synthetase family. Phe-tRNA synthetase alpha subunit type 2 subfamily.</text>
</comment>
<dbReference type="InterPro" id="IPR004529">
    <property type="entry name" value="Phe-tRNA-synth_IIc_asu"/>
</dbReference>
<reference evidence="13" key="1">
    <citation type="journal article" date="2014" name="Genome Biol. Evol.">
        <title>Pangenome evidence for extensive interdomain horizontal transfer affecting lineage core and shell genes in uncultured planktonic thaumarchaeota and euryarchaeota.</title>
        <authorList>
            <person name="Deschamps P."/>
            <person name="Zivanovic Y."/>
            <person name="Moreira D."/>
            <person name="Rodriguez-Valera F."/>
            <person name="Lopez-Garcia P."/>
        </authorList>
    </citation>
    <scope>NUCLEOTIDE SEQUENCE</scope>
</reference>
<evidence type="ECO:0000256" key="6">
    <source>
        <dbReference type="ARBA" id="ARBA00022723"/>
    </source>
</evidence>
<keyword evidence="8" id="KW-0067">ATP-binding</keyword>
<evidence type="ECO:0000313" key="13">
    <source>
        <dbReference type="EMBL" id="AIF17043.1"/>
    </source>
</evidence>
<accession>A0A075HT34</accession>
<evidence type="ECO:0000256" key="11">
    <source>
        <dbReference type="ARBA" id="ARBA00023146"/>
    </source>
</evidence>
<name>A0A075HT34_9ARCH</name>
<dbReference type="SUPFAM" id="SSF55681">
    <property type="entry name" value="Class II aaRS and biotin synthetases"/>
    <property type="match status" value="1"/>
</dbReference>
<dbReference type="InterPro" id="IPR006195">
    <property type="entry name" value="aa-tRNA-synth_II"/>
</dbReference>
<keyword evidence="6" id="KW-0479">Metal-binding</keyword>
<evidence type="ECO:0000256" key="8">
    <source>
        <dbReference type="ARBA" id="ARBA00022840"/>
    </source>
</evidence>
<dbReference type="GO" id="GO:0004826">
    <property type="term" value="F:phenylalanine-tRNA ligase activity"/>
    <property type="evidence" value="ECO:0007669"/>
    <property type="project" value="UniProtKB-EC"/>
</dbReference>
<evidence type="ECO:0000259" key="12">
    <source>
        <dbReference type="PROSITE" id="PS50862"/>
    </source>
</evidence>
<comment type="subcellular location">
    <subcellularLocation>
        <location evidence="1">Cytoplasm</location>
    </subcellularLocation>
</comment>
<evidence type="ECO:0000256" key="7">
    <source>
        <dbReference type="ARBA" id="ARBA00022741"/>
    </source>
</evidence>
<dbReference type="PANTHER" id="PTHR11538">
    <property type="entry name" value="PHENYLALANYL-TRNA SYNTHETASE"/>
    <property type="match status" value="1"/>
</dbReference>
<dbReference type="EMBL" id="KF901071">
    <property type="protein sequence ID" value="AIF17043.1"/>
    <property type="molecule type" value="Genomic_DNA"/>
</dbReference>
<dbReference type="GO" id="GO:0006432">
    <property type="term" value="P:phenylalanyl-tRNA aminoacylation"/>
    <property type="evidence" value="ECO:0007669"/>
    <property type="project" value="InterPro"/>
</dbReference>
<evidence type="ECO:0000256" key="10">
    <source>
        <dbReference type="ARBA" id="ARBA00022917"/>
    </source>
</evidence>
<dbReference type="InterPro" id="IPR045864">
    <property type="entry name" value="aa-tRNA-synth_II/BPL/LPL"/>
</dbReference>
<dbReference type="AlphaFoldDB" id="A0A075HT34"/>
<dbReference type="GO" id="GO:0005524">
    <property type="term" value="F:ATP binding"/>
    <property type="evidence" value="ECO:0007669"/>
    <property type="project" value="UniProtKB-KW"/>
</dbReference>
<evidence type="ECO:0000256" key="4">
    <source>
        <dbReference type="ARBA" id="ARBA00022490"/>
    </source>
</evidence>
<dbReference type="NCBIfam" id="NF003210">
    <property type="entry name" value="PRK04172.1"/>
    <property type="match status" value="1"/>
</dbReference>
<gene>
    <name evidence="13" type="primary">FARSA</name>
    <name evidence="13" type="synonym">pheS</name>
</gene>
<dbReference type="PANTHER" id="PTHR11538:SF40">
    <property type="entry name" value="PHENYLALANINE--TRNA LIGASE ALPHA SUBUNIT"/>
    <property type="match status" value="1"/>
</dbReference>
<keyword evidence="9" id="KW-0460">Magnesium</keyword>
<dbReference type="EC" id="6.1.1.20" evidence="3"/>
<dbReference type="InterPro" id="IPR002319">
    <property type="entry name" value="Phenylalanyl-tRNA_Synthase"/>
</dbReference>
<evidence type="ECO:0000256" key="3">
    <source>
        <dbReference type="ARBA" id="ARBA00012814"/>
    </source>
</evidence>
<dbReference type="Gene3D" id="3.30.930.10">
    <property type="entry name" value="Bira Bifunctional Protein, Domain 2"/>
    <property type="match status" value="1"/>
</dbReference>
<keyword evidence="4" id="KW-0963">Cytoplasm</keyword>
<dbReference type="GO" id="GO:0000049">
    <property type="term" value="F:tRNA binding"/>
    <property type="evidence" value="ECO:0007669"/>
    <property type="project" value="InterPro"/>
</dbReference>
<dbReference type="Pfam" id="PF01409">
    <property type="entry name" value="tRNA-synt_2d"/>
    <property type="match status" value="1"/>
</dbReference>
<feature type="domain" description="Aminoacyl-transfer RNA synthetases class-II family profile" evidence="12">
    <location>
        <begin position="331"/>
        <end position="447"/>
    </location>
</feature>
<proteinExistence type="inferred from homology"/>
<organism evidence="13">
    <name type="scientific">uncultured marine thaumarchaeote KM3_76_A03</name>
    <dbReference type="NCBI Taxonomy" id="1456281"/>
    <lineage>
        <taxon>Archaea</taxon>
        <taxon>Nitrososphaerota</taxon>
        <taxon>environmental samples</taxon>
    </lineage>
</organism>
<evidence type="ECO:0000256" key="9">
    <source>
        <dbReference type="ARBA" id="ARBA00022842"/>
    </source>
</evidence>
<keyword evidence="11 13" id="KW-0030">Aminoacyl-tRNA synthetase</keyword>
<dbReference type="GO" id="GO:0005737">
    <property type="term" value="C:cytoplasm"/>
    <property type="evidence" value="ECO:0007669"/>
    <property type="project" value="UniProtKB-SubCell"/>
</dbReference>
<keyword evidence="7" id="KW-0547">Nucleotide-binding</keyword>
<dbReference type="PROSITE" id="PS50862">
    <property type="entry name" value="AA_TRNA_LIGASE_II"/>
    <property type="match status" value="1"/>
</dbReference>
<protein>
    <recommendedName>
        <fullName evidence="3">phenylalanine--tRNA ligase</fullName>
        <ecNumber evidence="3">6.1.1.20</ecNumber>
    </recommendedName>
</protein>
<keyword evidence="10" id="KW-0648">Protein biosynthesis</keyword>
<sequence length="472" mass="53822">MSHVLHDIEKQIIKLLQSTPNLTEEQLAQKTTLSMDQIRRGVEWLRQKKLADVTDTTNLSYSLGKNGLDALKNGLPERRLVALVKDGPKTFDEIRSSLQGLDFNAAIAHAKKNDWINIEKTDSGSKISLKENPVGNPEEHTISLIGAEPNGKFSTIVSTAMSSINSLMERPDFIIKHEEKTKTVSLSDTGKKIDLEKLDSNVIDVEADVPHVHAARIHPLKDTINEIRETFVHLGFTEILGNLSQSSFWNFDALFTPQDHPARELQDTFYLKDLNAKQLATPTQIKNVSNAHKKGWRYYWDIQEARKMVLRTHTTCVTIKHLADKKPDEARIFSLGRVFRNEKLSFKHLAEFNQVEGIVVGKHITLRDLMGIQKEFYRKIGLTKVKFWPTFFPYTEPSLQSMVYNEKLGKWIELFGMGIFRPEVTKPLGITKPVLAWGGGIERIAMLKFGLDDVREFYNNNLSWLRTATKCQ</sequence>
<evidence type="ECO:0000256" key="5">
    <source>
        <dbReference type="ARBA" id="ARBA00022598"/>
    </source>
</evidence>
<dbReference type="CDD" id="cd00496">
    <property type="entry name" value="PheRS_alpha_core"/>
    <property type="match status" value="1"/>
</dbReference>
<dbReference type="NCBIfam" id="TIGR00468">
    <property type="entry name" value="pheS"/>
    <property type="match status" value="1"/>
</dbReference>
<evidence type="ECO:0000256" key="1">
    <source>
        <dbReference type="ARBA" id="ARBA00004496"/>
    </source>
</evidence>
<keyword evidence="5 13" id="KW-0436">Ligase</keyword>